<dbReference type="InterPro" id="IPR011711">
    <property type="entry name" value="GntR_C"/>
</dbReference>
<dbReference type="SUPFAM" id="SSF48008">
    <property type="entry name" value="GntR ligand-binding domain-like"/>
    <property type="match status" value="1"/>
</dbReference>
<dbReference type="PANTHER" id="PTHR43537">
    <property type="entry name" value="TRANSCRIPTIONAL REGULATOR, GNTR FAMILY"/>
    <property type="match status" value="1"/>
</dbReference>
<accession>A0A9D2GK69</accession>
<dbReference type="SMART" id="SM00345">
    <property type="entry name" value="HTH_GNTR"/>
    <property type="match status" value="1"/>
</dbReference>
<organism evidence="5 6">
    <name type="scientific">Candidatus Lachnoclostridium stercorigallinarum</name>
    <dbReference type="NCBI Taxonomy" id="2838634"/>
    <lineage>
        <taxon>Bacteria</taxon>
        <taxon>Bacillati</taxon>
        <taxon>Bacillota</taxon>
        <taxon>Clostridia</taxon>
        <taxon>Lachnospirales</taxon>
        <taxon>Lachnospiraceae</taxon>
    </lineage>
</organism>
<proteinExistence type="predicted"/>
<reference evidence="5" key="2">
    <citation type="submission" date="2021-04" db="EMBL/GenBank/DDBJ databases">
        <authorList>
            <person name="Gilroy R."/>
        </authorList>
    </citation>
    <scope>NUCLEOTIDE SEQUENCE</scope>
    <source>
        <strain evidence="5">ChiBcec1-1093</strain>
    </source>
</reference>
<dbReference type="GO" id="GO:0003700">
    <property type="term" value="F:DNA-binding transcription factor activity"/>
    <property type="evidence" value="ECO:0007669"/>
    <property type="project" value="InterPro"/>
</dbReference>
<keyword evidence="2" id="KW-0238">DNA-binding</keyword>
<dbReference type="CDD" id="cd07377">
    <property type="entry name" value="WHTH_GntR"/>
    <property type="match status" value="1"/>
</dbReference>
<evidence type="ECO:0000313" key="5">
    <source>
        <dbReference type="EMBL" id="HIZ80292.1"/>
    </source>
</evidence>
<gene>
    <name evidence="5" type="ORF">IAA17_10945</name>
</gene>
<dbReference type="InterPro" id="IPR036388">
    <property type="entry name" value="WH-like_DNA-bd_sf"/>
</dbReference>
<keyword evidence="3" id="KW-0804">Transcription</keyword>
<dbReference type="Gene3D" id="1.10.10.10">
    <property type="entry name" value="Winged helix-like DNA-binding domain superfamily/Winged helix DNA-binding domain"/>
    <property type="match status" value="1"/>
</dbReference>
<evidence type="ECO:0000313" key="6">
    <source>
        <dbReference type="Proteomes" id="UP000824101"/>
    </source>
</evidence>
<evidence type="ECO:0000256" key="3">
    <source>
        <dbReference type="ARBA" id="ARBA00023163"/>
    </source>
</evidence>
<keyword evidence="1" id="KW-0805">Transcription regulation</keyword>
<dbReference type="Pfam" id="PF00392">
    <property type="entry name" value="GntR"/>
    <property type="match status" value="1"/>
</dbReference>
<dbReference type="SUPFAM" id="SSF46785">
    <property type="entry name" value="Winged helix' DNA-binding domain"/>
    <property type="match status" value="1"/>
</dbReference>
<dbReference type="GO" id="GO:0003677">
    <property type="term" value="F:DNA binding"/>
    <property type="evidence" value="ECO:0007669"/>
    <property type="project" value="UniProtKB-KW"/>
</dbReference>
<reference evidence="5" key="1">
    <citation type="journal article" date="2021" name="PeerJ">
        <title>Extensive microbial diversity within the chicken gut microbiome revealed by metagenomics and culture.</title>
        <authorList>
            <person name="Gilroy R."/>
            <person name="Ravi A."/>
            <person name="Getino M."/>
            <person name="Pursley I."/>
            <person name="Horton D.L."/>
            <person name="Alikhan N.F."/>
            <person name="Baker D."/>
            <person name="Gharbi K."/>
            <person name="Hall N."/>
            <person name="Watson M."/>
            <person name="Adriaenssens E.M."/>
            <person name="Foster-Nyarko E."/>
            <person name="Jarju S."/>
            <person name="Secka A."/>
            <person name="Antonio M."/>
            <person name="Oren A."/>
            <person name="Chaudhuri R.R."/>
            <person name="La Ragione R."/>
            <person name="Hildebrand F."/>
            <person name="Pallen M.J."/>
        </authorList>
    </citation>
    <scope>NUCLEOTIDE SEQUENCE</scope>
    <source>
        <strain evidence="5">ChiBcec1-1093</strain>
    </source>
</reference>
<protein>
    <submittedName>
        <fullName evidence="5">GntR family transcriptional regulator</fullName>
    </submittedName>
</protein>
<comment type="caution">
    <text evidence="5">The sequence shown here is derived from an EMBL/GenBank/DDBJ whole genome shotgun (WGS) entry which is preliminary data.</text>
</comment>
<evidence type="ECO:0000256" key="1">
    <source>
        <dbReference type="ARBA" id="ARBA00023015"/>
    </source>
</evidence>
<dbReference type="AlphaFoldDB" id="A0A9D2GK69"/>
<dbReference type="InterPro" id="IPR008920">
    <property type="entry name" value="TF_FadR/GntR_C"/>
</dbReference>
<evidence type="ECO:0000259" key="4">
    <source>
        <dbReference type="PROSITE" id="PS50949"/>
    </source>
</evidence>
<evidence type="ECO:0000256" key="2">
    <source>
        <dbReference type="ARBA" id="ARBA00023125"/>
    </source>
</evidence>
<feature type="domain" description="HTH gntR-type" evidence="4">
    <location>
        <begin position="10"/>
        <end position="77"/>
    </location>
</feature>
<dbReference type="Pfam" id="PF07729">
    <property type="entry name" value="FCD"/>
    <property type="match status" value="1"/>
</dbReference>
<dbReference type="InterPro" id="IPR036390">
    <property type="entry name" value="WH_DNA-bd_sf"/>
</dbReference>
<sequence length="230" mass="26710">MAKVKPTDERYSVAEIAEDIKNKIRNQEFAANERLTETSLCKFYQVSRTPIREAFRLLENEGFLVYTLNSGVRVASISAEDSIKSTEISRMLHCIAVRDAADHITEEDIRQLREINKQLLNAASGPERNRLDHEFHALIVERSGNHPLSEHYKLQTKNDMLFETILPIRDTRAPHTYEEHENIVKALEEGDRDLAVEYTRLHYLKAVRSIQSKVQEYLEHQPGKKKKKRS</sequence>
<name>A0A9D2GK69_9FIRM</name>
<dbReference type="PROSITE" id="PS50949">
    <property type="entry name" value="HTH_GNTR"/>
    <property type="match status" value="1"/>
</dbReference>
<dbReference type="Gene3D" id="1.20.120.530">
    <property type="entry name" value="GntR ligand-binding domain-like"/>
    <property type="match status" value="1"/>
</dbReference>
<dbReference type="PANTHER" id="PTHR43537:SF24">
    <property type="entry name" value="GLUCONATE OPERON TRANSCRIPTIONAL REPRESSOR"/>
    <property type="match status" value="1"/>
</dbReference>
<dbReference type="SMART" id="SM00895">
    <property type="entry name" value="FCD"/>
    <property type="match status" value="1"/>
</dbReference>
<dbReference type="InterPro" id="IPR000524">
    <property type="entry name" value="Tscrpt_reg_HTH_GntR"/>
</dbReference>
<dbReference type="EMBL" id="DXBC01000174">
    <property type="protein sequence ID" value="HIZ80292.1"/>
    <property type="molecule type" value="Genomic_DNA"/>
</dbReference>
<dbReference type="Proteomes" id="UP000824101">
    <property type="component" value="Unassembled WGS sequence"/>
</dbReference>